<protein>
    <recommendedName>
        <fullName evidence="2">OmpA-like domain-containing protein</fullName>
    </recommendedName>
</protein>
<dbReference type="EMBL" id="BAABCW010000013">
    <property type="protein sequence ID" value="GAA3514646.1"/>
    <property type="molecule type" value="Genomic_DNA"/>
</dbReference>
<dbReference type="PROSITE" id="PS51123">
    <property type="entry name" value="OMPA_2"/>
    <property type="match status" value="1"/>
</dbReference>
<dbReference type="InterPro" id="IPR006665">
    <property type="entry name" value="OmpA-like"/>
</dbReference>
<accession>A0ABP6UR85</accession>
<keyword evidence="4" id="KW-1185">Reference proteome</keyword>
<dbReference type="SUPFAM" id="SSF103088">
    <property type="entry name" value="OmpA-like"/>
    <property type="match status" value="1"/>
</dbReference>
<evidence type="ECO:0000256" key="1">
    <source>
        <dbReference type="PROSITE-ProRule" id="PRU00473"/>
    </source>
</evidence>
<dbReference type="CDD" id="cd07185">
    <property type="entry name" value="OmpA_C-like"/>
    <property type="match status" value="1"/>
</dbReference>
<feature type="domain" description="OmpA-like" evidence="2">
    <location>
        <begin position="240"/>
        <end position="355"/>
    </location>
</feature>
<gene>
    <name evidence="3" type="ORF">GCM10022393_30760</name>
</gene>
<dbReference type="Gene3D" id="2.60.120.260">
    <property type="entry name" value="Galactose-binding domain-like"/>
    <property type="match status" value="1"/>
</dbReference>
<organism evidence="3 4">
    <name type="scientific">Aquimarina addita</name>
    <dbReference type="NCBI Taxonomy" id="870485"/>
    <lineage>
        <taxon>Bacteria</taxon>
        <taxon>Pseudomonadati</taxon>
        <taxon>Bacteroidota</taxon>
        <taxon>Flavobacteriia</taxon>
        <taxon>Flavobacteriales</taxon>
        <taxon>Flavobacteriaceae</taxon>
        <taxon>Aquimarina</taxon>
    </lineage>
</organism>
<sequence length="355" mass="39886">MHIPKPTLHFLLTILFVIGVQYTNNAQNLIPNPSFEKTNPAVKKLIHEMRNFGVVSDWKALTNSPDAHHPFVNEVNFDHKAPNFLKQFGPQEPRTGEGQVGIYIAGNNTKESFTAKLNSPLKAGKYYYFHMYVSLSEGLSNSCTSSIGSYFTARVPRITETSKYNLHIESSKLICDTKGWTKVCGIYKAKGTEKYISIGYFSDSPKGKSVKGGGFENAYYFVDDLELLEMRSVSNLVESDVCNMALDFSDVEYLIGESEVYQEIKKELDSYLQYLKIFKVNRVQIIGHANDSEISFENEILSYARAGFVKAYLIENGIDETLIESTGVANTQPQDDPEIDNTELGSNARVQIIIE</sequence>
<evidence type="ECO:0000259" key="2">
    <source>
        <dbReference type="PROSITE" id="PS51123"/>
    </source>
</evidence>
<evidence type="ECO:0000313" key="3">
    <source>
        <dbReference type="EMBL" id="GAA3514646.1"/>
    </source>
</evidence>
<dbReference type="Proteomes" id="UP001500459">
    <property type="component" value="Unassembled WGS sequence"/>
</dbReference>
<keyword evidence="1" id="KW-0472">Membrane</keyword>
<name>A0ABP6UR85_9FLAO</name>
<dbReference type="InterPro" id="IPR036737">
    <property type="entry name" value="OmpA-like_sf"/>
</dbReference>
<proteinExistence type="predicted"/>
<reference evidence="4" key="1">
    <citation type="journal article" date="2019" name="Int. J. Syst. Evol. Microbiol.">
        <title>The Global Catalogue of Microorganisms (GCM) 10K type strain sequencing project: providing services to taxonomists for standard genome sequencing and annotation.</title>
        <authorList>
            <consortium name="The Broad Institute Genomics Platform"/>
            <consortium name="The Broad Institute Genome Sequencing Center for Infectious Disease"/>
            <person name="Wu L."/>
            <person name="Ma J."/>
        </authorList>
    </citation>
    <scope>NUCLEOTIDE SEQUENCE [LARGE SCALE GENOMIC DNA]</scope>
    <source>
        <strain evidence="4">JCM 17106</strain>
    </source>
</reference>
<evidence type="ECO:0000313" key="4">
    <source>
        <dbReference type="Proteomes" id="UP001500459"/>
    </source>
</evidence>
<dbReference type="Pfam" id="PF00691">
    <property type="entry name" value="OmpA"/>
    <property type="match status" value="1"/>
</dbReference>
<dbReference type="RefSeq" id="WP_344928948.1">
    <property type="nucleotide sequence ID" value="NZ_BAABCW010000013.1"/>
</dbReference>
<dbReference type="Gene3D" id="3.30.1330.60">
    <property type="entry name" value="OmpA-like domain"/>
    <property type="match status" value="1"/>
</dbReference>
<comment type="caution">
    <text evidence="3">The sequence shown here is derived from an EMBL/GenBank/DDBJ whole genome shotgun (WGS) entry which is preliminary data.</text>
</comment>